<dbReference type="CDD" id="cd14014">
    <property type="entry name" value="STKc_PknB_like"/>
    <property type="match status" value="1"/>
</dbReference>
<dbReference type="FunFam" id="3.30.200.20:FF:000035">
    <property type="entry name" value="Serine/threonine protein kinase Stk1"/>
    <property type="match status" value="1"/>
</dbReference>
<dbReference type="InterPro" id="IPR005543">
    <property type="entry name" value="PASTA_dom"/>
</dbReference>
<dbReference type="PANTHER" id="PTHR43289:SF34">
    <property type="entry name" value="SERINE_THREONINE-PROTEIN KINASE YBDM-RELATED"/>
    <property type="match status" value="1"/>
</dbReference>
<keyword evidence="4 9" id="KW-0547">Nucleotide-binding</keyword>
<dbReference type="PROSITE" id="PS00107">
    <property type="entry name" value="PROTEIN_KINASE_ATP"/>
    <property type="match status" value="1"/>
</dbReference>
<dbReference type="Pfam" id="PF03793">
    <property type="entry name" value="PASTA"/>
    <property type="match status" value="1"/>
</dbReference>
<dbReference type="GO" id="GO:0004674">
    <property type="term" value="F:protein serine/threonine kinase activity"/>
    <property type="evidence" value="ECO:0007669"/>
    <property type="project" value="UniProtKB-KW"/>
</dbReference>
<evidence type="ECO:0000259" key="13">
    <source>
        <dbReference type="PROSITE" id="PS51178"/>
    </source>
</evidence>
<keyword evidence="5 14" id="KW-0418">Kinase</keyword>
<evidence type="ECO:0000256" key="5">
    <source>
        <dbReference type="ARBA" id="ARBA00022777"/>
    </source>
</evidence>
<dbReference type="HOGENOM" id="CLU_000288_135_2_9"/>
<dbReference type="eggNOG" id="COG0515">
    <property type="taxonomic scope" value="Bacteria"/>
</dbReference>
<dbReference type="SMR" id="M1MRR7"/>
<keyword evidence="11" id="KW-0812">Transmembrane</keyword>
<dbReference type="InterPro" id="IPR008271">
    <property type="entry name" value="Ser/Thr_kinase_AS"/>
</dbReference>
<dbReference type="PROSITE" id="PS51178">
    <property type="entry name" value="PASTA"/>
    <property type="match status" value="1"/>
</dbReference>
<evidence type="ECO:0000259" key="12">
    <source>
        <dbReference type="PROSITE" id="PS50011"/>
    </source>
</evidence>
<feature type="region of interest" description="Disordered" evidence="10">
    <location>
        <begin position="431"/>
        <end position="490"/>
    </location>
</feature>
<evidence type="ECO:0000313" key="14">
    <source>
        <dbReference type="EMBL" id="AGF57446.1"/>
    </source>
</evidence>
<dbReference type="EC" id="2.7.11.1" evidence="1"/>
<comment type="catalytic activity">
    <reaction evidence="8">
        <text>L-seryl-[protein] + ATP = O-phospho-L-seryl-[protein] + ADP + H(+)</text>
        <dbReference type="Rhea" id="RHEA:17989"/>
        <dbReference type="Rhea" id="RHEA-COMP:9863"/>
        <dbReference type="Rhea" id="RHEA-COMP:11604"/>
        <dbReference type="ChEBI" id="CHEBI:15378"/>
        <dbReference type="ChEBI" id="CHEBI:29999"/>
        <dbReference type="ChEBI" id="CHEBI:30616"/>
        <dbReference type="ChEBI" id="CHEBI:83421"/>
        <dbReference type="ChEBI" id="CHEBI:456216"/>
        <dbReference type="EC" id="2.7.11.1"/>
    </reaction>
</comment>
<gene>
    <name evidence="14" type="ORF">Cspa_c36860</name>
</gene>
<accession>M1MRR7</accession>
<feature type="domain" description="Protein kinase" evidence="12">
    <location>
        <begin position="10"/>
        <end position="275"/>
    </location>
</feature>
<evidence type="ECO:0000256" key="3">
    <source>
        <dbReference type="ARBA" id="ARBA00022679"/>
    </source>
</evidence>
<feature type="binding site" evidence="9">
    <location>
        <position position="39"/>
    </location>
    <ligand>
        <name>ATP</name>
        <dbReference type="ChEBI" id="CHEBI:30616"/>
    </ligand>
</feature>
<dbReference type="RefSeq" id="WP_015393762.1">
    <property type="nucleotide sequence ID" value="NC_020291.1"/>
</dbReference>
<dbReference type="InterPro" id="IPR017441">
    <property type="entry name" value="Protein_kinase_ATP_BS"/>
</dbReference>
<keyword evidence="6 9" id="KW-0067">ATP-binding</keyword>
<organism evidence="14 15">
    <name type="scientific">Clostridium saccharoperbutylacetonicum N1-4(HMT)</name>
    <dbReference type="NCBI Taxonomy" id="931276"/>
    <lineage>
        <taxon>Bacteria</taxon>
        <taxon>Bacillati</taxon>
        <taxon>Bacillota</taxon>
        <taxon>Clostridia</taxon>
        <taxon>Eubacteriales</taxon>
        <taxon>Clostridiaceae</taxon>
        <taxon>Clostridium</taxon>
    </lineage>
</organism>
<comment type="catalytic activity">
    <reaction evidence="7">
        <text>L-threonyl-[protein] + ATP = O-phospho-L-threonyl-[protein] + ADP + H(+)</text>
        <dbReference type="Rhea" id="RHEA:46608"/>
        <dbReference type="Rhea" id="RHEA-COMP:11060"/>
        <dbReference type="Rhea" id="RHEA-COMP:11605"/>
        <dbReference type="ChEBI" id="CHEBI:15378"/>
        <dbReference type="ChEBI" id="CHEBI:30013"/>
        <dbReference type="ChEBI" id="CHEBI:30616"/>
        <dbReference type="ChEBI" id="CHEBI:61977"/>
        <dbReference type="ChEBI" id="CHEBI:456216"/>
        <dbReference type="EC" id="2.7.11.1"/>
    </reaction>
</comment>
<dbReference type="GO" id="GO:0005524">
    <property type="term" value="F:ATP binding"/>
    <property type="evidence" value="ECO:0007669"/>
    <property type="project" value="UniProtKB-UniRule"/>
</dbReference>
<dbReference type="PROSITE" id="PS00108">
    <property type="entry name" value="PROTEIN_KINASE_ST"/>
    <property type="match status" value="1"/>
</dbReference>
<dbReference type="KEGG" id="csr:Cspa_c36860"/>
<keyword evidence="15" id="KW-1185">Reference proteome</keyword>
<evidence type="ECO:0000256" key="2">
    <source>
        <dbReference type="ARBA" id="ARBA00022527"/>
    </source>
</evidence>
<dbReference type="Gene3D" id="1.10.510.10">
    <property type="entry name" value="Transferase(Phosphotransferase) domain 1"/>
    <property type="match status" value="1"/>
</dbReference>
<name>M1MRR7_9CLOT</name>
<dbReference type="NCBIfam" id="NF033483">
    <property type="entry name" value="PknB_PASTA_kin"/>
    <property type="match status" value="1"/>
</dbReference>
<dbReference type="SMART" id="SM00220">
    <property type="entry name" value="S_TKc"/>
    <property type="match status" value="1"/>
</dbReference>
<dbReference type="Gene3D" id="3.30.10.20">
    <property type="match status" value="1"/>
</dbReference>
<sequence>MIGTLLLNRYKILEKIGEGGMGIVYKAKCTLLNRFVAIKILKAELSENEDFIARFRREANSAASLSHQNIVNVYDVGSEGKINFIVMEYINGKTLKKLIKENNKLSYSAALDISLQISKALLYAHKNNIIHRDIKPDNILINEENVIKLTDFGIAKVSDSKTLTNSNNIMGSVHYFSPEQAQGKLVDFRTDIYALGIVMYEMFTGKIPFTGDNSISVAIMHIKEIVTPPKEIDCEIPDNVNSVILKALEKEPSKRFKSTTEFSEIINLIKENPEVEVNFENCHDTKTVIMDSSTLTFSDTKINPTVIMKQDEIQQTKLITKTLDINKKNKSKNSKIIIVFGFLILAITSYVLGSFLYKGTSQDVKNESSVTDTDTPSSSTASTVESIPKEDLYKLVPSLIGKTQDIANSIINNNGFTLGNVTMQYSDTVPKGTIISQSPPPNTSSEKNEKIDLIISQGQKITQISPQSKGNNNGNGNGKDRDEKNKHKNK</sequence>
<evidence type="ECO:0000256" key="4">
    <source>
        <dbReference type="ARBA" id="ARBA00022741"/>
    </source>
</evidence>
<protein>
    <recommendedName>
        <fullName evidence="1">non-specific serine/threonine protein kinase</fullName>
        <ecNumber evidence="1">2.7.11.1</ecNumber>
    </recommendedName>
</protein>
<dbReference type="CDD" id="cd06577">
    <property type="entry name" value="PASTA_pknB"/>
    <property type="match status" value="1"/>
</dbReference>
<evidence type="ECO:0000256" key="1">
    <source>
        <dbReference type="ARBA" id="ARBA00012513"/>
    </source>
</evidence>
<dbReference type="FunFam" id="1.10.510.10:FF:000021">
    <property type="entry name" value="Serine/threonine protein kinase"/>
    <property type="match status" value="1"/>
</dbReference>
<evidence type="ECO:0000313" key="15">
    <source>
        <dbReference type="Proteomes" id="UP000011728"/>
    </source>
</evidence>
<dbReference type="Pfam" id="PF00069">
    <property type="entry name" value="Pkinase"/>
    <property type="match status" value="1"/>
</dbReference>
<evidence type="ECO:0000256" key="9">
    <source>
        <dbReference type="PROSITE-ProRule" id="PRU10141"/>
    </source>
</evidence>
<dbReference type="SMART" id="SM00740">
    <property type="entry name" value="PASTA"/>
    <property type="match status" value="1"/>
</dbReference>
<evidence type="ECO:0000256" key="11">
    <source>
        <dbReference type="SAM" id="Phobius"/>
    </source>
</evidence>
<dbReference type="Proteomes" id="UP000011728">
    <property type="component" value="Chromosome"/>
</dbReference>
<feature type="transmembrane region" description="Helical" evidence="11">
    <location>
        <begin position="336"/>
        <end position="357"/>
    </location>
</feature>
<dbReference type="AlphaFoldDB" id="M1MRR7"/>
<dbReference type="InterPro" id="IPR000719">
    <property type="entry name" value="Prot_kinase_dom"/>
</dbReference>
<feature type="compositionally biased region" description="Polar residues" evidence="10">
    <location>
        <begin position="456"/>
        <end position="469"/>
    </location>
</feature>
<dbReference type="PROSITE" id="PS50011">
    <property type="entry name" value="PROTEIN_KINASE_DOM"/>
    <property type="match status" value="1"/>
</dbReference>
<evidence type="ECO:0000256" key="10">
    <source>
        <dbReference type="SAM" id="MobiDB-lite"/>
    </source>
</evidence>
<dbReference type="PANTHER" id="PTHR43289">
    <property type="entry name" value="MITOGEN-ACTIVATED PROTEIN KINASE KINASE KINASE 20-RELATED"/>
    <property type="match status" value="1"/>
</dbReference>
<dbReference type="SUPFAM" id="SSF56112">
    <property type="entry name" value="Protein kinase-like (PK-like)"/>
    <property type="match status" value="1"/>
</dbReference>
<dbReference type="OrthoDB" id="9788659at2"/>
<dbReference type="InterPro" id="IPR011009">
    <property type="entry name" value="Kinase-like_dom_sf"/>
</dbReference>
<keyword evidence="11" id="KW-0472">Membrane</keyword>
<dbReference type="Gene3D" id="3.30.200.20">
    <property type="entry name" value="Phosphorylase Kinase, domain 1"/>
    <property type="match status" value="1"/>
</dbReference>
<feature type="domain" description="PASTA" evidence="13">
    <location>
        <begin position="386"/>
        <end position="457"/>
    </location>
</feature>
<dbReference type="STRING" id="36745.CLSAP_34660"/>
<keyword evidence="2 14" id="KW-0723">Serine/threonine-protein kinase</keyword>
<proteinExistence type="predicted"/>
<keyword evidence="11" id="KW-1133">Transmembrane helix</keyword>
<dbReference type="PATRIC" id="fig|931276.5.peg.3717"/>
<dbReference type="EMBL" id="CP004121">
    <property type="protein sequence ID" value="AGF57446.1"/>
    <property type="molecule type" value="Genomic_DNA"/>
</dbReference>
<keyword evidence="3" id="KW-0808">Transferase</keyword>
<evidence type="ECO:0000256" key="7">
    <source>
        <dbReference type="ARBA" id="ARBA00047899"/>
    </source>
</evidence>
<evidence type="ECO:0000256" key="8">
    <source>
        <dbReference type="ARBA" id="ARBA00048679"/>
    </source>
</evidence>
<feature type="compositionally biased region" description="Basic and acidic residues" evidence="10">
    <location>
        <begin position="478"/>
        <end position="490"/>
    </location>
</feature>
<evidence type="ECO:0000256" key="6">
    <source>
        <dbReference type="ARBA" id="ARBA00022840"/>
    </source>
</evidence>
<reference evidence="14 15" key="1">
    <citation type="submission" date="2013-02" db="EMBL/GenBank/DDBJ databases">
        <title>Genome sequence of Clostridium saccharoperbutylacetonicum N1-4(HMT).</title>
        <authorList>
            <person name="Poehlein A."/>
            <person name="Daniel R."/>
        </authorList>
    </citation>
    <scope>NUCLEOTIDE SEQUENCE [LARGE SCALE GENOMIC DNA]</scope>
    <source>
        <strain evidence="15">N1-4(HMT)</strain>
    </source>
</reference>